<proteinExistence type="predicted"/>
<keyword evidence="4" id="KW-1185">Reference proteome</keyword>
<sequence>MEQLDPVTRRPLPQDSIQRILFIVPNVHVYTIPPLTSMQGHKAATWTLPPSKQIFTGRIRVLETSSSPSTFKVDLVIENADSGELFVAAPFADANVIEPATDSSRFFAVTVRDEANRKAFLGIGFEDRSDAFDFSVAVQQAYKTLGWITDPAATEKAKNAEADEKKDYSLKEGQTITVNFKGRRRPERQDDPFETASSGSSFSLPPPPSKSGGGGFSLPPPPSASDVKSKRLSLKDMGFDNGASGEFE</sequence>
<reference evidence="3 4" key="1">
    <citation type="journal article" date="2015" name="Genome Announc.">
        <title>Draft Genome Sequence and Gene Annotation of the Entomopathogenic Fungus Verticillium hemipterigenum.</title>
        <authorList>
            <person name="Horn F."/>
            <person name="Habel A."/>
            <person name="Scharf D.H."/>
            <person name="Dworschak J."/>
            <person name="Brakhage A.A."/>
            <person name="Guthke R."/>
            <person name="Hertweck C."/>
            <person name="Linde J."/>
        </authorList>
    </citation>
    <scope>NUCLEOTIDE SEQUENCE [LARGE SCALE GENOMIC DNA]</scope>
</reference>
<dbReference type="STRING" id="1531966.A0A0A1SZ37"/>
<dbReference type="InterPro" id="IPR012466">
    <property type="entry name" value="NECAP_PHear"/>
</dbReference>
<feature type="domain" description="NECAP PHear" evidence="2">
    <location>
        <begin position="17"/>
        <end position="181"/>
    </location>
</feature>
<dbReference type="PANTHER" id="PTHR12847">
    <property type="entry name" value="ATP-BINDING CASSETTE ABC TRANSPORTER-RELATED"/>
    <property type="match status" value="1"/>
</dbReference>
<dbReference type="Gene3D" id="2.30.29.30">
    <property type="entry name" value="Pleckstrin-homology domain (PH domain)/Phosphotyrosine-binding domain (PTB)"/>
    <property type="match status" value="1"/>
</dbReference>
<dbReference type="CDD" id="cd13228">
    <property type="entry name" value="PHear_NECAP"/>
    <property type="match status" value="1"/>
</dbReference>
<dbReference type="SUPFAM" id="SSF50729">
    <property type="entry name" value="PH domain-like"/>
    <property type="match status" value="1"/>
</dbReference>
<feature type="region of interest" description="Disordered" evidence="1">
    <location>
        <begin position="177"/>
        <end position="248"/>
    </location>
</feature>
<dbReference type="Proteomes" id="UP000039046">
    <property type="component" value="Unassembled WGS sequence"/>
</dbReference>
<dbReference type="HOGENOM" id="CLU_069884_0_0_1"/>
<dbReference type="GO" id="GO:0030125">
    <property type="term" value="C:clathrin vesicle coat"/>
    <property type="evidence" value="ECO:0007669"/>
    <property type="project" value="TreeGrafter"/>
</dbReference>
<accession>A0A0A1SZ37</accession>
<feature type="compositionally biased region" description="Basic and acidic residues" evidence="1">
    <location>
        <begin position="227"/>
        <end position="238"/>
    </location>
</feature>
<evidence type="ECO:0000259" key="2">
    <source>
        <dbReference type="Pfam" id="PF07933"/>
    </source>
</evidence>
<dbReference type="Pfam" id="PF07933">
    <property type="entry name" value="DUF1681"/>
    <property type="match status" value="1"/>
</dbReference>
<evidence type="ECO:0000313" key="3">
    <source>
        <dbReference type="EMBL" id="CEJ90086.1"/>
    </source>
</evidence>
<dbReference type="GO" id="GO:0006897">
    <property type="term" value="P:endocytosis"/>
    <property type="evidence" value="ECO:0007669"/>
    <property type="project" value="InterPro"/>
</dbReference>
<name>A0A0A1SZ37_9HYPO</name>
<evidence type="ECO:0000256" key="1">
    <source>
        <dbReference type="SAM" id="MobiDB-lite"/>
    </source>
</evidence>
<dbReference type="OrthoDB" id="10265489at2759"/>
<evidence type="ECO:0000313" key="4">
    <source>
        <dbReference type="Proteomes" id="UP000039046"/>
    </source>
</evidence>
<gene>
    <name evidence="3" type="ORF">VHEMI05892</name>
</gene>
<organism evidence="3 4">
    <name type="scientific">[Torrubiella] hemipterigena</name>
    <dbReference type="NCBI Taxonomy" id="1531966"/>
    <lineage>
        <taxon>Eukaryota</taxon>
        <taxon>Fungi</taxon>
        <taxon>Dikarya</taxon>
        <taxon>Ascomycota</taxon>
        <taxon>Pezizomycotina</taxon>
        <taxon>Sordariomycetes</taxon>
        <taxon>Hypocreomycetidae</taxon>
        <taxon>Hypocreales</taxon>
        <taxon>Clavicipitaceae</taxon>
        <taxon>Clavicipitaceae incertae sedis</taxon>
        <taxon>'Torrubiella' clade</taxon>
    </lineage>
</organism>
<dbReference type="AlphaFoldDB" id="A0A0A1SZ37"/>
<dbReference type="EMBL" id="CDHN01000003">
    <property type="protein sequence ID" value="CEJ90086.1"/>
    <property type="molecule type" value="Genomic_DNA"/>
</dbReference>
<dbReference type="PANTHER" id="PTHR12847:SF9">
    <property type="entry name" value="NECAP-LIKE PROTEIN CG9132"/>
    <property type="match status" value="1"/>
</dbReference>
<dbReference type="InterPro" id="IPR011993">
    <property type="entry name" value="PH-like_dom_sf"/>
</dbReference>
<protein>
    <recommendedName>
        <fullName evidence="2">NECAP PHear domain-containing protein</fullName>
    </recommendedName>
</protein>